<dbReference type="InterPro" id="IPR008861">
    <property type="entry name" value="GpX-like"/>
</dbReference>
<evidence type="ECO:0000313" key="2">
    <source>
        <dbReference type="Proteomes" id="UP000574769"/>
    </source>
</evidence>
<keyword evidence="2" id="KW-1185">Reference proteome</keyword>
<evidence type="ECO:0000313" key="1">
    <source>
        <dbReference type="EMBL" id="MBB4618016.1"/>
    </source>
</evidence>
<organism evidence="1 2">
    <name type="scientific">Sphingomonas abaci</name>
    <dbReference type="NCBI Taxonomy" id="237611"/>
    <lineage>
        <taxon>Bacteria</taxon>
        <taxon>Pseudomonadati</taxon>
        <taxon>Pseudomonadota</taxon>
        <taxon>Alphaproteobacteria</taxon>
        <taxon>Sphingomonadales</taxon>
        <taxon>Sphingomonadaceae</taxon>
        <taxon>Sphingomonas</taxon>
    </lineage>
</organism>
<dbReference type="AlphaFoldDB" id="A0A7W7EYB4"/>
<proteinExistence type="predicted"/>
<sequence length="75" mass="7600">MATAGTSYRARQGDTLDALLWRDAGLGPADLPAILAANPGVAEAGPVLPIGTIVIVPAAQAAPVTATRPLIQLWD</sequence>
<gene>
    <name evidence="1" type="ORF">GGQ96_002152</name>
</gene>
<name>A0A7W7EYB4_9SPHN</name>
<dbReference type="RefSeq" id="WP_184114432.1">
    <property type="nucleotide sequence ID" value="NZ_JACHNY010000004.1"/>
</dbReference>
<reference evidence="1 2" key="1">
    <citation type="submission" date="2020-08" db="EMBL/GenBank/DDBJ databases">
        <title>Genomic Encyclopedia of Type Strains, Phase IV (KMG-IV): sequencing the most valuable type-strain genomes for metagenomic binning, comparative biology and taxonomic classification.</title>
        <authorList>
            <person name="Goeker M."/>
        </authorList>
    </citation>
    <scope>NUCLEOTIDE SEQUENCE [LARGE SCALE GENOMIC DNA]</scope>
    <source>
        <strain evidence="1 2">DSM 15867</strain>
    </source>
</reference>
<protein>
    <submittedName>
        <fullName evidence="1">Phage tail protein X</fullName>
    </submittedName>
</protein>
<dbReference type="EMBL" id="JACHNY010000004">
    <property type="protein sequence ID" value="MBB4618016.1"/>
    <property type="molecule type" value="Genomic_DNA"/>
</dbReference>
<comment type="caution">
    <text evidence="1">The sequence shown here is derived from an EMBL/GenBank/DDBJ whole genome shotgun (WGS) entry which is preliminary data.</text>
</comment>
<accession>A0A7W7EYB4</accession>
<dbReference type="Pfam" id="PF05489">
    <property type="entry name" value="Phage_tail_X"/>
    <property type="match status" value="1"/>
</dbReference>
<dbReference type="Proteomes" id="UP000574769">
    <property type="component" value="Unassembled WGS sequence"/>
</dbReference>